<dbReference type="OrthoDB" id="1747771at2759"/>
<evidence type="ECO:0000313" key="1">
    <source>
        <dbReference type="EMBL" id="KAB8299098.1"/>
    </source>
</evidence>
<organism evidence="1 2">
    <name type="scientific">Monilinia laxa</name>
    <name type="common">Brown rot fungus</name>
    <name type="synonym">Sclerotinia laxa</name>
    <dbReference type="NCBI Taxonomy" id="61186"/>
    <lineage>
        <taxon>Eukaryota</taxon>
        <taxon>Fungi</taxon>
        <taxon>Dikarya</taxon>
        <taxon>Ascomycota</taxon>
        <taxon>Pezizomycotina</taxon>
        <taxon>Leotiomycetes</taxon>
        <taxon>Helotiales</taxon>
        <taxon>Sclerotiniaceae</taxon>
        <taxon>Monilinia</taxon>
    </lineage>
</organism>
<reference evidence="1 2" key="1">
    <citation type="submission" date="2019-06" db="EMBL/GenBank/DDBJ databases">
        <title>Genome Sequence of the Brown Rot Fungal Pathogen Monilinia laxa.</title>
        <authorList>
            <person name="De Miccolis Angelini R.M."/>
            <person name="Landi L."/>
            <person name="Abate D."/>
            <person name="Pollastro S."/>
            <person name="Romanazzi G."/>
            <person name="Faretra F."/>
        </authorList>
    </citation>
    <scope>NUCLEOTIDE SEQUENCE [LARGE SCALE GENOMIC DNA]</scope>
    <source>
        <strain evidence="1 2">Mlax316</strain>
    </source>
</reference>
<protein>
    <submittedName>
        <fullName evidence="1">Uncharacterized protein</fullName>
    </submittedName>
</protein>
<dbReference type="EMBL" id="VIGI01000006">
    <property type="protein sequence ID" value="KAB8299098.1"/>
    <property type="molecule type" value="Genomic_DNA"/>
</dbReference>
<gene>
    <name evidence="1" type="ORF">EYC80_001215</name>
</gene>
<dbReference type="Proteomes" id="UP000326757">
    <property type="component" value="Unassembled WGS sequence"/>
</dbReference>
<keyword evidence="2" id="KW-1185">Reference proteome</keyword>
<evidence type="ECO:0000313" key="2">
    <source>
        <dbReference type="Proteomes" id="UP000326757"/>
    </source>
</evidence>
<accession>A0A5N6K8H5</accession>
<proteinExistence type="predicted"/>
<comment type="caution">
    <text evidence="1">The sequence shown here is derived from an EMBL/GenBank/DDBJ whole genome shotgun (WGS) entry which is preliminary data.</text>
</comment>
<sequence length="83" mass="9627">MEAAPFQPAWYEGPTNEFSPLGTLDSIIWVLHRSIIIVYHIKSIFYTCAKRSGLSNSPKNSLLNWYITYLFPIPVFKRHPNTQ</sequence>
<dbReference type="AlphaFoldDB" id="A0A5N6K8H5"/>
<name>A0A5N6K8H5_MONLA</name>